<keyword evidence="7 18" id="KW-0479">Metal-binding</keyword>
<dbReference type="Pfam" id="PF14602">
    <property type="entry name" value="Hexapep_2"/>
    <property type="match status" value="1"/>
</dbReference>
<organism evidence="20 21">
    <name type="scientific">SAR86 cluster bacterium</name>
    <dbReference type="NCBI Taxonomy" id="2030880"/>
    <lineage>
        <taxon>Bacteria</taxon>
        <taxon>Pseudomonadati</taxon>
        <taxon>Pseudomonadota</taxon>
        <taxon>Gammaproteobacteria</taxon>
        <taxon>SAR86 cluster</taxon>
    </lineage>
</organism>
<keyword evidence="5 18" id="KW-0808">Transferase</keyword>
<keyword evidence="13 18" id="KW-0012">Acyltransferase</keyword>
<proteinExistence type="inferred from homology"/>
<dbReference type="GO" id="GO:0003977">
    <property type="term" value="F:UDP-N-acetylglucosamine diphosphorylase activity"/>
    <property type="evidence" value="ECO:0007669"/>
    <property type="project" value="UniProtKB-UniRule"/>
</dbReference>
<dbReference type="PANTHER" id="PTHR43584">
    <property type="entry name" value="NUCLEOTIDYL TRANSFERASE"/>
    <property type="match status" value="1"/>
</dbReference>
<comment type="pathway">
    <text evidence="18">Nucleotide-sugar biosynthesis; UDP-N-acetyl-alpha-D-glucosamine biosynthesis; N-acetyl-alpha-D-glucosamine 1-phosphate from alpha-D-glucosamine 6-phosphate (route II): step 2/2.</text>
</comment>
<feature type="region of interest" description="Linker" evidence="18">
    <location>
        <begin position="227"/>
        <end position="247"/>
    </location>
</feature>
<dbReference type="GO" id="GO:0005737">
    <property type="term" value="C:cytoplasm"/>
    <property type="evidence" value="ECO:0007669"/>
    <property type="project" value="UniProtKB-SubCell"/>
</dbReference>
<dbReference type="AlphaFoldDB" id="A0A520MZA1"/>
<dbReference type="Gene3D" id="2.160.10.10">
    <property type="entry name" value="Hexapeptide repeat proteins"/>
    <property type="match status" value="1"/>
</dbReference>
<feature type="binding site" evidence="18">
    <location>
        <position position="74"/>
    </location>
    <ligand>
        <name>UDP-N-acetyl-alpha-D-glucosamine</name>
        <dbReference type="ChEBI" id="CHEBI:57705"/>
    </ligand>
</feature>
<dbReference type="GO" id="GO:0000287">
    <property type="term" value="F:magnesium ion binding"/>
    <property type="evidence" value="ECO:0007669"/>
    <property type="project" value="UniProtKB-UniRule"/>
</dbReference>
<comment type="subunit">
    <text evidence="18">Homotrimer.</text>
</comment>
<feature type="binding site" evidence="18">
    <location>
        <position position="348"/>
    </location>
    <ligand>
        <name>UDP-N-acetyl-alpha-D-glucosamine</name>
        <dbReference type="ChEBI" id="CHEBI:57705"/>
    </ligand>
</feature>
<dbReference type="EC" id="2.3.1.157" evidence="18"/>
<evidence type="ECO:0000256" key="4">
    <source>
        <dbReference type="ARBA" id="ARBA00022490"/>
    </source>
</evidence>
<evidence type="ECO:0000256" key="17">
    <source>
        <dbReference type="ARBA" id="ARBA00049628"/>
    </source>
</evidence>
<feature type="binding site" evidence="18">
    <location>
        <position position="363"/>
    </location>
    <ligand>
        <name>UDP-N-acetyl-alpha-D-glucosamine</name>
        <dbReference type="ChEBI" id="CHEBI:57705"/>
    </ligand>
</feature>
<feature type="binding site" evidence="18">
    <location>
        <position position="224"/>
    </location>
    <ligand>
        <name>Mg(2+)</name>
        <dbReference type="ChEBI" id="CHEBI:18420"/>
    </ligand>
</feature>
<comment type="catalytic activity">
    <reaction evidence="16 18">
        <text>N-acetyl-alpha-D-glucosamine 1-phosphate + UTP + H(+) = UDP-N-acetyl-alpha-D-glucosamine + diphosphate</text>
        <dbReference type="Rhea" id="RHEA:13509"/>
        <dbReference type="ChEBI" id="CHEBI:15378"/>
        <dbReference type="ChEBI" id="CHEBI:33019"/>
        <dbReference type="ChEBI" id="CHEBI:46398"/>
        <dbReference type="ChEBI" id="CHEBI:57705"/>
        <dbReference type="ChEBI" id="CHEBI:57776"/>
        <dbReference type="EC" id="2.7.7.23"/>
    </reaction>
</comment>
<dbReference type="PANTHER" id="PTHR43584:SF3">
    <property type="entry name" value="BIFUNCTIONAL PROTEIN GLMU"/>
    <property type="match status" value="1"/>
</dbReference>
<protein>
    <recommendedName>
        <fullName evidence="18">Bifunctional protein GlmU</fullName>
    </recommendedName>
    <domain>
        <recommendedName>
            <fullName evidence="18">UDP-N-acetylglucosamine pyrophosphorylase</fullName>
            <ecNumber evidence="18">2.7.7.23</ecNumber>
        </recommendedName>
        <alternativeName>
            <fullName evidence="18">N-acetylglucosamine-1-phosphate uridyltransferase</fullName>
        </alternativeName>
    </domain>
    <domain>
        <recommendedName>
            <fullName evidence="18">Glucosamine-1-phosphate N-acetyltransferase</fullName>
            <ecNumber evidence="18">2.3.1.157</ecNumber>
        </recommendedName>
    </domain>
</protein>
<evidence type="ECO:0000256" key="14">
    <source>
        <dbReference type="ARBA" id="ARBA00023316"/>
    </source>
</evidence>
<keyword evidence="12 18" id="KW-0511">Multifunctional enzyme</keyword>
<dbReference type="Pfam" id="PF12804">
    <property type="entry name" value="NTP_transf_3"/>
    <property type="match status" value="1"/>
</dbReference>
<feature type="binding site" evidence="18">
    <location>
        <begin position="101"/>
        <end position="103"/>
    </location>
    <ligand>
        <name>UDP-N-acetyl-alpha-D-glucosamine</name>
        <dbReference type="ChEBI" id="CHEBI:57705"/>
    </ligand>
</feature>
<evidence type="ECO:0000256" key="15">
    <source>
        <dbReference type="ARBA" id="ARBA00048247"/>
    </source>
</evidence>
<accession>A0A520MZA1</accession>
<dbReference type="GO" id="GO:0000902">
    <property type="term" value="P:cell morphogenesis"/>
    <property type="evidence" value="ECO:0007669"/>
    <property type="project" value="UniProtKB-UniRule"/>
</dbReference>
<comment type="similarity">
    <text evidence="3 18">In the N-terminal section; belongs to the N-acetylglucosamine-1-phosphate uridyltransferase family.</text>
</comment>
<evidence type="ECO:0000256" key="16">
    <source>
        <dbReference type="ARBA" id="ARBA00048493"/>
    </source>
</evidence>
<keyword evidence="4 18" id="KW-0963">Cytoplasm</keyword>
<feature type="active site" description="Proton acceptor" evidence="18">
    <location>
        <position position="360"/>
    </location>
</feature>
<comment type="caution">
    <text evidence="20">The sequence shown here is derived from an EMBL/GenBank/DDBJ whole genome shotgun (WGS) entry which is preliminary data.</text>
</comment>
<evidence type="ECO:0000256" key="9">
    <source>
        <dbReference type="ARBA" id="ARBA00022842"/>
    </source>
</evidence>
<dbReference type="Proteomes" id="UP000318710">
    <property type="component" value="Unassembled WGS sequence"/>
</dbReference>
<keyword evidence="10 18" id="KW-0133">Cell shape</keyword>
<comment type="caution">
    <text evidence="18">Lacks conserved residue(s) required for the propagation of feature annotation.</text>
</comment>
<dbReference type="GO" id="GO:0009245">
    <property type="term" value="P:lipid A biosynthetic process"/>
    <property type="evidence" value="ECO:0007669"/>
    <property type="project" value="UniProtKB-UniRule"/>
</dbReference>
<evidence type="ECO:0000259" key="19">
    <source>
        <dbReference type="Pfam" id="PF12804"/>
    </source>
</evidence>
<feature type="region of interest" description="Pyrophosphorylase" evidence="18">
    <location>
        <begin position="1"/>
        <end position="226"/>
    </location>
</feature>
<dbReference type="InterPro" id="IPR018357">
    <property type="entry name" value="Hexapep_transf_CS"/>
</dbReference>
<dbReference type="Pfam" id="PF00132">
    <property type="entry name" value="Hexapep"/>
    <property type="match status" value="1"/>
</dbReference>
<dbReference type="InterPro" id="IPR001451">
    <property type="entry name" value="Hexapep"/>
</dbReference>
<evidence type="ECO:0000313" key="20">
    <source>
        <dbReference type="EMBL" id="RZO26496.1"/>
    </source>
</evidence>
<feature type="binding site" evidence="18">
    <location>
        <position position="137"/>
    </location>
    <ligand>
        <name>UDP-N-acetyl-alpha-D-glucosamine</name>
        <dbReference type="ChEBI" id="CHEBI:57705"/>
    </ligand>
</feature>
<comment type="function">
    <text evidence="17 18">Catalyzes the last two sequential reactions in the de novo biosynthetic pathway for UDP-N-acetylglucosamine (UDP-GlcNAc). The C-terminal domain catalyzes the transfer of acetyl group from acetyl coenzyme A to glucosamine-1-phosphate (GlcN-1-P) to produce N-acetylglucosamine-1-phosphate (GlcNAc-1-P), which is converted into UDP-GlcNAc by the transfer of uridine 5-monophosphate (from uridine 5-triphosphate), a reaction catalyzed by the N-terminal domain.</text>
</comment>
<dbReference type="InterPro" id="IPR038009">
    <property type="entry name" value="GlmU_C_LbH"/>
</dbReference>
<dbReference type="NCBIfam" id="TIGR01173">
    <property type="entry name" value="glmU"/>
    <property type="match status" value="1"/>
</dbReference>
<feature type="binding site" evidence="18">
    <location>
        <position position="103"/>
    </location>
    <ligand>
        <name>Mg(2+)</name>
        <dbReference type="ChEBI" id="CHEBI:18420"/>
    </ligand>
</feature>
<feature type="binding site" evidence="18">
    <location>
        <begin position="79"/>
        <end position="80"/>
    </location>
    <ligand>
        <name>UDP-N-acetyl-alpha-D-glucosamine</name>
        <dbReference type="ChEBI" id="CHEBI:57705"/>
    </ligand>
</feature>
<keyword evidence="8 18" id="KW-0677">Repeat</keyword>
<evidence type="ECO:0000256" key="7">
    <source>
        <dbReference type="ARBA" id="ARBA00022723"/>
    </source>
</evidence>
<evidence type="ECO:0000256" key="8">
    <source>
        <dbReference type="ARBA" id="ARBA00022737"/>
    </source>
</evidence>
<keyword evidence="6 18" id="KW-0548">Nucleotidyltransferase</keyword>
<dbReference type="InterPro" id="IPR050065">
    <property type="entry name" value="GlmU-like"/>
</dbReference>
<dbReference type="GO" id="GO:0009252">
    <property type="term" value="P:peptidoglycan biosynthetic process"/>
    <property type="evidence" value="ECO:0007669"/>
    <property type="project" value="UniProtKB-UniRule"/>
</dbReference>
<comment type="cofactor">
    <cofactor evidence="18">
        <name>Mg(2+)</name>
        <dbReference type="ChEBI" id="CHEBI:18420"/>
    </cofactor>
    <text evidence="18">Binds 1 Mg(2+) ion per subunit.</text>
</comment>
<dbReference type="GO" id="GO:0019134">
    <property type="term" value="F:glucosamine-1-phosphate N-acetyltransferase activity"/>
    <property type="evidence" value="ECO:0007669"/>
    <property type="project" value="UniProtKB-UniRule"/>
</dbReference>
<feature type="binding site" evidence="18">
    <location>
        <position position="152"/>
    </location>
    <ligand>
        <name>UDP-N-acetyl-alpha-D-glucosamine</name>
        <dbReference type="ChEBI" id="CHEBI:57705"/>
    </ligand>
</feature>
<keyword evidence="14 18" id="KW-0961">Cell wall biogenesis/degradation</keyword>
<evidence type="ECO:0000256" key="13">
    <source>
        <dbReference type="ARBA" id="ARBA00023315"/>
    </source>
</evidence>
<evidence type="ECO:0000256" key="3">
    <source>
        <dbReference type="ARBA" id="ARBA00007947"/>
    </source>
</evidence>
<evidence type="ECO:0000256" key="10">
    <source>
        <dbReference type="ARBA" id="ARBA00022960"/>
    </source>
</evidence>
<evidence type="ECO:0000313" key="21">
    <source>
        <dbReference type="Proteomes" id="UP000318710"/>
    </source>
</evidence>
<feature type="binding site" evidence="18">
    <location>
        <position position="420"/>
    </location>
    <ligand>
        <name>acetyl-CoA</name>
        <dbReference type="ChEBI" id="CHEBI:57288"/>
    </ligand>
</feature>
<feature type="binding site" evidence="18">
    <location>
        <position position="377"/>
    </location>
    <ligand>
        <name>acetyl-CoA</name>
        <dbReference type="ChEBI" id="CHEBI:57288"/>
    </ligand>
</feature>
<comment type="pathway">
    <text evidence="18">Bacterial outer membrane biogenesis; LPS lipid A biosynthesis.</text>
</comment>
<evidence type="ECO:0000256" key="12">
    <source>
        <dbReference type="ARBA" id="ARBA00023268"/>
    </source>
</evidence>
<evidence type="ECO:0000256" key="18">
    <source>
        <dbReference type="HAMAP-Rule" id="MF_01631"/>
    </source>
</evidence>
<feature type="region of interest" description="N-acetyltransferase" evidence="18">
    <location>
        <begin position="248"/>
        <end position="451"/>
    </location>
</feature>
<dbReference type="SUPFAM" id="SSF51161">
    <property type="entry name" value="Trimeric LpxA-like enzymes"/>
    <property type="match status" value="1"/>
</dbReference>
<dbReference type="InterPro" id="IPR025877">
    <property type="entry name" value="MobA-like_NTP_Trfase"/>
</dbReference>
<sequence>MKIHTVILAAGEGSRMLSNKAKSLQPVGGLSMLRRIFDTVSNLTDETSFVVGFEKDSVTNTVEKFSGINHICEQKKPIGTADAVKSALDSIKQDSKVLVLYGDVPLIKKETLNNLISMTDDSLTILSTELKDPTGYGRVKKNKNGSAISIVEEKDASEEDKKIKEIFTGILCCNKKLLQEAISEVNNDNAASEFYLTDIVSIINTKGYRINTCIVPNDEVKGANTKEELSELEGIYREMKANDLLTMGITISDPSRVDVRGDVSAGKDCFIDVNVILEGDVSLGNNVSIGPNTILKDVEIGDNSKIEAFSHLVSSKVGNNCSIGPYARLREGSHIDDSAKIGNFVETKKTKVGKESKANHFAYLGDADIGSDSNIGAGTITCNYDGKNKHQTKIGDNSFVGTNSSLVAPVTIGSNAYVAAGSVITKDVPDNALGVGRAKQDNKENWSKKKD</sequence>
<dbReference type="PROSITE" id="PS00101">
    <property type="entry name" value="HEXAPEP_TRANSFERASES"/>
    <property type="match status" value="1"/>
</dbReference>
<dbReference type="GO" id="GO:0016020">
    <property type="term" value="C:membrane"/>
    <property type="evidence" value="ECO:0007669"/>
    <property type="project" value="GOC"/>
</dbReference>
<feature type="domain" description="MobA-like NTP transferase" evidence="19">
    <location>
        <begin position="6"/>
        <end position="119"/>
    </location>
</feature>
<feature type="binding site" evidence="18">
    <location>
        <position position="374"/>
    </location>
    <ligand>
        <name>UDP-N-acetyl-alpha-D-glucosamine</name>
        <dbReference type="ChEBI" id="CHEBI:57705"/>
    </ligand>
</feature>
<dbReference type="GO" id="GO:0006048">
    <property type="term" value="P:UDP-N-acetylglucosamine biosynthetic process"/>
    <property type="evidence" value="ECO:0007669"/>
    <property type="project" value="UniProtKB-UniPathway"/>
</dbReference>
<keyword evidence="9 18" id="KW-0460">Magnesium</keyword>
<dbReference type="CDD" id="cd03353">
    <property type="entry name" value="LbH_GlmU_C"/>
    <property type="match status" value="1"/>
</dbReference>
<dbReference type="SUPFAM" id="SSF53448">
    <property type="entry name" value="Nucleotide-diphospho-sugar transferases"/>
    <property type="match status" value="1"/>
</dbReference>
<evidence type="ECO:0000256" key="2">
    <source>
        <dbReference type="ARBA" id="ARBA00007707"/>
    </source>
</evidence>
<dbReference type="Gene3D" id="3.90.550.10">
    <property type="entry name" value="Spore Coat Polysaccharide Biosynthesis Protein SpsA, Chain A"/>
    <property type="match status" value="1"/>
</dbReference>
<feature type="binding site" evidence="18">
    <location>
        <begin position="383"/>
        <end position="384"/>
    </location>
    <ligand>
        <name>acetyl-CoA</name>
        <dbReference type="ChEBI" id="CHEBI:57288"/>
    </ligand>
</feature>
<name>A0A520MZA1_9GAMM</name>
<evidence type="ECO:0000256" key="1">
    <source>
        <dbReference type="ARBA" id="ARBA00004496"/>
    </source>
</evidence>
<keyword evidence="11 18" id="KW-0573">Peptidoglycan synthesis</keyword>
<dbReference type="InterPro" id="IPR029044">
    <property type="entry name" value="Nucleotide-diphossugar_trans"/>
</dbReference>
<comment type="pathway">
    <text evidence="18">Nucleotide-sugar biosynthesis; UDP-N-acetyl-alpha-D-glucosamine biosynthesis; UDP-N-acetyl-alpha-D-glucosamine from N-acetyl-alpha-D-glucosamine 1-phosphate: step 1/1.</text>
</comment>
<comment type="catalytic activity">
    <reaction evidence="15 18">
        <text>alpha-D-glucosamine 1-phosphate + acetyl-CoA = N-acetyl-alpha-D-glucosamine 1-phosphate + CoA + H(+)</text>
        <dbReference type="Rhea" id="RHEA:13725"/>
        <dbReference type="ChEBI" id="CHEBI:15378"/>
        <dbReference type="ChEBI" id="CHEBI:57287"/>
        <dbReference type="ChEBI" id="CHEBI:57288"/>
        <dbReference type="ChEBI" id="CHEBI:57776"/>
        <dbReference type="ChEBI" id="CHEBI:58516"/>
        <dbReference type="EC" id="2.3.1.157"/>
    </reaction>
</comment>
<dbReference type="UniPathway" id="UPA00973"/>
<feature type="binding site" evidence="18">
    <location>
        <begin position="8"/>
        <end position="11"/>
    </location>
    <ligand>
        <name>UDP-N-acetyl-alpha-D-glucosamine</name>
        <dbReference type="ChEBI" id="CHEBI:57705"/>
    </ligand>
</feature>
<dbReference type="EC" id="2.7.7.23" evidence="18"/>
<evidence type="ECO:0000256" key="5">
    <source>
        <dbReference type="ARBA" id="ARBA00022679"/>
    </source>
</evidence>
<evidence type="ECO:0000256" key="6">
    <source>
        <dbReference type="ARBA" id="ARBA00022695"/>
    </source>
</evidence>
<dbReference type="CDD" id="cd02540">
    <property type="entry name" value="GT2_GlmU_N_bac"/>
    <property type="match status" value="1"/>
</dbReference>
<feature type="binding site" evidence="18">
    <location>
        <position position="330"/>
    </location>
    <ligand>
        <name>UDP-N-acetyl-alpha-D-glucosamine</name>
        <dbReference type="ChEBI" id="CHEBI:57705"/>
    </ligand>
</feature>
<gene>
    <name evidence="18 20" type="primary">glmU</name>
    <name evidence="20" type="ORF">EVA93_04040</name>
</gene>
<comment type="subcellular location">
    <subcellularLocation>
        <location evidence="1 18">Cytoplasm</location>
    </subcellularLocation>
</comment>
<dbReference type="GO" id="GO:0071555">
    <property type="term" value="P:cell wall organization"/>
    <property type="evidence" value="ECO:0007669"/>
    <property type="project" value="UniProtKB-KW"/>
</dbReference>
<dbReference type="InterPro" id="IPR011004">
    <property type="entry name" value="Trimer_LpxA-like_sf"/>
</dbReference>
<dbReference type="HAMAP" id="MF_01631">
    <property type="entry name" value="GlmU"/>
    <property type="match status" value="1"/>
</dbReference>
<feature type="binding site" evidence="18">
    <location>
        <position position="437"/>
    </location>
    <ligand>
        <name>acetyl-CoA</name>
        <dbReference type="ChEBI" id="CHEBI:57288"/>
    </ligand>
</feature>
<comment type="similarity">
    <text evidence="2 18">In the C-terminal section; belongs to the transferase hexapeptide repeat family.</text>
</comment>
<feature type="binding site" evidence="18">
    <location>
        <position position="22"/>
    </location>
    <ligand>
        <name>UDP-N-acetyl-alpha-D-glucosamine</name>
        <dbReference type="ChEBI" id="CHEBI:57705"/>
    </ligand>
</feature>
<reference evidence="20 21" key="1">
    <citation type="submission" date="2019-02" db="EMBL/GenBank/DDBJ databases">
        <title>Prokaryotic population dynamics and viral predation in marine succession experiment using metagenomics: the confinement effect.</title>
        <authorList>
            <person name="Haro-Moreno J.M."/>
            <person name="Rodriguez-Valera F."/>
            <person name="Lopez-Perez M."/>
        </authorList>
    </citation>
    <scope>NUCLEOTIDE SEQUENCE [LARGE SCALE GENOMIC DNA]</scope>
    <source>
        <strain evidence="20">MED-G160</strain>
    </source>
</reference>
<dbReference type="InterPro" id="IPR005882">
    <property type="entry name" value="Bifunctional_GlmU"/>
</dbReference>
<feature type="binding site" evidence="18">
    <location>
        <position position="224"/>
    </location>
    <ligand>
        <name>UDP-N-acetyl-alpha-D-glucosamine</name>
        <dbReference type="ChEBI" id="CHEBI:57705"/>
    </ligand>
</feature>
<dbReference type="GO" id="GO:0008360">
    <property type="term" value="P:regulation of cell shape"/>
    <property type="evidence" value="ECO:0007669"/>
    <property type="project" value="UniProtKB-KW"/>
</dbReference>
<dbReference type="EMBL" id="SHBF01000026">
    <property type="protein sequence ID" value="RZO26496.1"/>
    <property type="molecule type" value="Genomic_DNA"/>
</dbReference>
<evidence type="ECO:0000256" key="11">
    <source>
        <dbReference type="ARBA" id="ARBA00022984"/>
    </source>
</evidence>
<dbReference type="UniPathway" id="UPA00113">
    <property type="reaction ID" value="UER00532"/>
</dbReference>